<dbReference type="PANTHER" id="PTHR43877">
    <property type="entry name" value="AMINOALKYLPHOSPHONATE N-ACETYLTRANSFERASE-RELATED-RELATED"/>
    <property type="match status" value="1"/>
</dbReference>
<dbReference type="OrthoDB" id="5173601at2"/>
<accession>A0A1H1LY65</accession>
<evidence type="ECO:0000259" key="3">
    <source>
        <dbReference type="PROSITE" id="PS51186"/>
    </source>
</evidence>
<feature type="domain" description="N-acetyltransferase" evidence="3">
    <location>
        <begin position="5"/>
        <end position="155"/>
    </location>
</feature>
<protein>
    <submittedName>
        <fullName evidence="4">Acetyltransferase (GNAT) family protein</fullName>
    </submittedName>
</protein>
<dbReference type="InterPro" id="IPR050832">
    <property type="entry name" value="Bact_Acetyltransf"/>
</dbReference>
<dbReference type="AlphaFoldDB" id="A0A1H1LY65"/>
<dbReference type="GO" id="GO:0016747">
    <property type="term" value="F:acyltransferase activity, transferring groups other than amino-acyl groups"/>
    <property type="evidence" value="ECO:0007669"/>
    <property type="project" value="InterPro"/>
</dbReference>
<keyword evidence="2" id="KW-0012">Acyltransferase</keyword>
<gene>
    <name evidence="4" type="ORF">SAMN04488543_0467</name>
</gene>
<evidence type="ECO:0000313" key="4">
    <source>
        <dbReference type="EMBL" id="SDR78729.1"/>
    </source>
</evidence>
<proteinExistence type="predicted"/>
<dbReference type="Gene3D" id="3.40.630.30">
    <property type="match status" value="1"/>
</dbReference>
<dbReference type="InterPro" id="IPR016181">
    <property type="entry name" value="Acyl_CoA_acyltransferase"/>
</dbReference>
<dbReference type="Proteomes" id="UP000199092">
    <property type="component" value="Chromosome I"/>
</dbReference>
<dbReference type="InterPro" id="IPR000182">
    <property type="entry name" value="GNAT_dom"/>
</dbReference>
<dbReference type="STRING" id="546871.SAMN04488543_0467"/>
<dbReference type="PROSITE" id="PS51186">
    <property type="entry name" value="GNAT"/>
    <property type="match status" value="1"/>
</dbReference>
<dbReference type="RefSeq" id="WP_091409622.1">
    <property type="nucleotide sequence ID" value="NZ_LT629749.1"/>
</dbReference>
<name>A0A1H1LY65_9ACTN</name>
<dbReference type="Pfam" id="PF00583">
    <property type="entry name" value="Acetyltransf_1"/>
    <property type="match status" value="1"/>
</dbReference>
<keyword evidence="5" id="KW-1185">Reference proteome</keyword>
<dbReference type="EMBL" id="LT629749">
    <property type="protein sequence ID" value="SDR78729.1"/>
    <property type="molecule type" value="Genomic_DNA"/>
</dbReference>
<organism evidence="4 5">
    <name type="scientific">Friedmanniella luteola</name>
    <dbReference type="NCBI Taxonomy" id="546871"/>
    <lineage>
        <taxon>Bacteria</taxon>
        <taxon>Bacillati</taxon>
        <taxon>Actinomycetota</taxon>
        <taxon>Actinomycetes</taxon>
        <taxon>Propionibacteriales</taxon>
        <taxon>Nocardioidaceae</taxon>
        <taxon>Friedmanniella</taxon>
    </lineage>
</organism>
<evidence type="ECO:0000256" key="1">
    <source>
        <dbReference type="ARBA" id="ARBA00022679"/>
    </source>
</evidence>
<evidence type="ECO:0000256" key="2">
    <source>
        <dbReference type="ARBA" id="ARBA00023315"/>
    </source>
</evidence>
<dbReference type="SUPFAM" id="SSF55729">
    <property type="entry name" value="Acyl-CoA N-acyltransferases (Nat)"/>
    <property type="match status" value="1"/>
</dbReference>
<sequence length="161" mass="17473">MKLRLSVRDLEPTDLGELGWSGGSEHVRAMAEALQATYADDMAVLVVALENGRLVATGAVDFRPDPQAGELTMLAVHEHLQSLGLGTRLVAALEKRTRARGRGTARLTVEHDNPRARALYLRLGYREAGSRVESWPVAGGRTYVTATTVLERDLNQPSAGQ</sequence>
<dbReference type="CDD" id="cd04301">
    <property type="entry name" value="NAT_SF"/>
    <property type="match status" value="1"/>
</dbReference>
<keyword evidence="1 4" id="KW-0808">Transferase</keyword>
<evidence type="ECO:0000313" key="5">
    <source>
        <dbReference type="Proteomes" id="UP000199092"/>
    </source>
</evidence>
<reference evidence="4 5" key="1">
    <citation type="submission" date="2016-10" db="EMBL/GenBank/DDBJ databases">
        <authorList>
            <person name="de Groot N.N."/>
        </authorList>
    </citation>
    <scope>NUCLEOTIDE SEQUENCE [LARGE SCALE GENOMIC DNA]</scope>
    <source>
        <strain evidence="4 5">DSM 21741</strain>
    </source>
</reference>